<reference evidence="1 2" key="1">
    <citation type="submission" date="2019-03" db="EMBL/GenBank/DDBJ databases">
        <title>Freshwater and sediment microbial communities from various areas in North America, analyzing microbe dynamics in response to fracking.</title>
        <authorList>
            <person name="Lamendella R."/>
        </authorList>
    </citation>
    <scope>NUCLEOTIDE SEQUENCE [LARGE SCALE GENOMIC DNA]</scope>
    <source>
        <strain evidence="1 2">175.2</strain>
    </source>
</reference>
<evidence type="ECO:0000313" key="1">
    <source>
        <dbReference type="EMBL" id="TCT29735.1"/>
    </source>
</evidence>
<comment type="caution">
    <text evidence="1">The sequence shown here is derived from an EMBL/GenBank/DDBJ whole genome shotgun (WGS) entry which is preliminary data.</text>
</comment>
<dbReference type="Proteomes" id="UP000295097">
    <property type="component" value="Unassembled WGS sequence"/>
</dbReference>
<sequence length="71" mass="8083">MGERFYVRNAPSLRSYEVSNPVLECRRFGRVTASLLRADFVTSGCEAAVIRLAEQMLLDVHKGLPDFRNRP</sequence>
<name>A0A4R3NK19_9HYPH</name>
<gene>
    <name evidence="1" type="ORF">EDC90_10487</name>
</gene>
<accession>A0A4R3NK19</accession>
<dbReference type="AlphaFoldDB" id="A0A4R3NK19"/>
<keyword evidence="2" id="KW-1185">Reference proteome</keyword>
<evidence type="ECO:0000313" key="2">
    <source>
        <dbReference type="Proteomes" id="UP000295097"/>
    </source>
</evidence>
<dbReference type="EMBL" id="SMAR01000048">
    <property type="protein sequence ID" value="TCT29735.1"/>
    <property type="molecule type" value="Genomic_DNA"/>
</dbReference>
<organism evidence="1 2">
    <name type="scientific">Martelella mediterranea</name>
    <dbReference type="NCBI Taxonomy" id="293089"/>
    <lineage>
        <taxon>Bacteria</taxon>
        <taxon>Pseudomonadati</taxon>
        <taxon>Pseudomonadota</taxon>
        <taxon>Alphaproteobacteria</taxon>
        <taxon>Hyphomicrobiales</taxon>
        <taxon>Aurantimonadaceae</taxon>
        <taxon>Martelella</taxon>
    </lineage>
</organism>
<proteinExistence type="predicted"/>
<protein>
    <submittedName>
        <fullName evidence="1">Uncharacterized protein</fullName>
    </submittedName>
</protein>